<evidence type="ECO:0000259" key="5">
    <source>
        <dbReference type="PROSITE" id="PS50932"/>
    </source>
</evidence>
<dbReference type="PANTHER" id="PTHR30146">
    <property type="entry name" value="LACI-RELATED TRANSCRIPTIONAL REPRESSOR"/>
    <property type="match status" value="1"/>
</dbReference>
<organism evidence="7">
    <name type="scientific">Bifidobacterium fermentum</name>
    <dbReference type="NCBI Taxonomy" id="3059035"/>
    <lineage>
        <taxon>Bacteria</taxon>
        <taxon>Bacillati</taxon>
        <taxon>Actinomycetota</taxon>
        <taxon>Actinomycetes</taxon>
        <taxon>Bifidobacteriales</taxon>
        <taxon>Bifidobacteriaceae</taxon>
        <taxon>Bifidobacterium</taxon>
    </lineage>
</organism>
<evidence type="ECO:0000256" key="2">
    <source>
        <dbReference type="ARBA" id="ARBA00023015"/>
    </source>
</evidence>
<evidence type="ECO:0000256" key="3">
    <source>
        <dbReference type="ARBA" id="ARBA00023125"/>
    </source>
</evidence>
<gene>
    <name evidence="7" type="ORF">QN216_09410</name>
    <name evidence="6" type="ORF">QN217_01055</name>
</gene>
<dbReference type="PANTHER" id="PTHR30146:SF148">
    <property type="entry name" value="HTH-TYPE TRANSCRIPTIONAL REPRESSOR PURR-RELATED"/>
    <property type="match status" value="1"/>
</dbReference>
<feature type="domain" description="HTH lacI-type" evidence="5">
    <location>
        <begin position="4"/>
        <end position="58"/>
    </location>
</feature>
<keyword evidence="3 7" id="KW-0238">DNA-binding</keyword>
<name>A0AB39UHW0_9BIFI</name>
<dbReference type="Gene3D" id="1.10.260.40">
    <property type="entry name" value="lambda repressor-like DNA-binding domains"/>
    <property type="match status" value="1"/>
</dbReference>
<dbReference type="SMART" id="SM00354">
    <property type="entry name" value="HTH_LACI"/>
    <property type="match status" value="1"/>
</dbReference>
<dbReference type="PROSITE" id="PS50932">
    <property type="entry name" value="HTH_LACI_2"/>
    <property type="match status" value="1"/>
</dbReference>
<reference evidence="7" key="1">
    <citation type="submission" date="2023-07" db="EMBL/GenBank/DDBJ databases">
        <title>Bifidobacterium aquikefiriaerophilum sp. nov. and Bifidobacterium eccum sp. nov., isolated from water kefir.</title>
        <authorList>
            <person name="Breselge S."/>
            <person name="Bellassi P."/>
            <person name="Barcenilla C."/>
            <person name="Alvarez-Ordonez A."/>
            <person name="Morelli L."/>
            <person name="Cotter P.D."/>
        </authorList>
    </citation>
    <scope>NUCLEOTIDE SEQUENCE</scope>
    <source>
        <strain evidence="7">WK013_4_14</strain>
        <strain evidence="6">WK048_4_13</strain>
    </source>
</reference>
<evidence type="ECO:0000256" key="4">
    <source>
        <dbReference type="ARBA" id="ARBA00023163"/>
    </source>
</evidence>
<dbReference type="EMBL" id="CP129675">
    <property type="protein sequence ID" value="XDS47549.1"/>
    <property type="molecule type" value="Genomic_DNA"/>
</dbReference>
<dbReference type="SUPFAM" id="SSF47413">
    <property type="entry name" value="lambda repressor-like DNA-binding domains"/>
    <property type="match status" value="1"/>
</dbReference>
<evidence type="ECO:0000313" key="7">
    <source>
        <dbReference type="EMBL" id="XDS48526.1"/>
    </source>
</evidence>
<dbReference type="GO" id="GO:0003700">
    <property type="term" value="F:DNA-binding transcription factor activity"/>
    <property type="evidence" value="ECO:0007669"/>
    <property type="project" value="TreeGrafter"/>
</dbReference>
<keyword evidence="1" id="KW-0678">Repressor</keyword>
<evidence type="ECO:0000313" key="6">
    <source>
        <dbReference type="EMBL" id="XDS47549.1"/>
    </source>
</evidence>
<keyword evidence="4" id="KW-0804">Transcription</keyword>
<dbReference type="PRINTS" id="PR00036">
    <property type="entry name" value="HTHLACI"/>
</dbReference>
<accession>A0AB39UHW0</accession>
<dbReference type="EMBL" id="CP129682">
    <property type="protein sequence ID" value="XDS48526.1"/>
    <property type="molecule type" value="Genomic_DNA"/>
</dbReference>
<dbReference type="PROSITE" id="PS00356">
    <property type="entry name" value="HTH_LACI_1"/>
    <property type="match status" value="1"/>
</dbReference>
<keyword evidence="2" id="KW-0805">Transcription regulation</keyword>
<dbReference type="GO" id="GO:0000976">
    <property type="term" value="F:transcription cis-regulatory region binding"/>
    <property type="evidence" value="ECO:0007669"/>
    <property type="project" value="TreeGrafter"/>
</dbReference>
<dbReference type="Pfam" id="PF13377">
    <property type="entry name" value="Peripla_BP_3"/>
    <property type="match status" value="1"/>
</dbReference>
<dbReference type="SUPFAM" id="SSF53822">
    <property type="entry name" value="Periplasmic binding protein-like I"/>
    <property type="match status" value="1"/>
</dbReference>
<dbReference type="Pfam" id="PF00356">
    <property type="entry name" value="LacI"/>
    <property type="match status" value="1"/>
</dbReference>
<dbReference type="Gene3D" id="3.40.50.2300">
    <property type="match status" value="2"/>
</dbReference>
<proteinExistence type="predicted"/>
<dbReference type="InterPro" id="IPR010982">
    <property type="entry name" value="Lambda_DNA-bd_dom_sf"/>
</dbReference>
<dbReference type="InterPro" id="IPR028082">
    <property type="entry name" value="Peripla_BP_I"/>
</dbReference>
<evidence type="ECO:0000256" key="1">
    <source>
        <dbReference type="ARBA" id="ARBA00022491"/>
    </source>
</evidence>
<dbReference type="RefSeq" id="WP_369342725.1">
    <property type="nucleotide sequence ID" value="NZ_CP129675.1"/>
</dbReference>
<sequence length="342" mass="37285">MNYVTIKDVAHEAGVSVPTVSQVLNDTGRISAATRQRVLEAVRRLDYIPNSAAISMRSSSTKTVGILVPDISNSYFSYLISLITRELLVEGYVCMIGSSSESLEGQDRFLRSLLTQRIDGAILIPQGTASRGLKKFVASGLPLVILDRQVRDLPDAGRIPVIDADPRPGIKAAIESVKARGHSRIGFIHGPTAKSPNLLEREQMFVDIAGSRLGNRNALVSEHVSALSAIRELLSRKVDTFMFGYSPDALEAIRYFRLQGLKIGVDVSIISFDDIPVFELTAPSISVISQQQGMMGDYGVRMLSSLMQGRALGEQTEDAFGRIRIPTLFIDRESVGETCTVA</sequence>
<dbReference type="AlphaFoldDB" id="A0AB39UHW0"/>
<protein>
    <submittedName>
        <fullName evidence="7">LacI family DNA-binding transcriptional regulator</fullName>
    </submittedName>
</protein>
<dbReference type="InterPro" id="IPR000843">
    <property type="entry name" value="HTH_LacI"/>
</dbReference>
<dbReference type="InterPro" id="IPR046335">
    <property type="entry name" value="LacI/GalR-like_sensor"/>
</dbReference>
<dbReference type="CDD" id="cd01392">
    <property type="entry name" value="HTH_LacI"/>
    <property type="match status" value="1"/>
</dbReference>